<accession>A0A7X0B272</accession>
<gene>
    <name evidence="2" type="ORF">FHS74_003610</name>
</gene>
<name>A0A7X0B272_9PROT</name>
<dbReference type="EMBL" id="JACIIZ010000010">
    <property type="protein sequence ID" value="MBB6253041.1"/>
    <property type="molecule type" value="Genomic_DNA"/>
</dbReference>
<dbReference type="InterPro" id="IPR029060">
    <property type="entry name" value="PIN-like_dom_sf"/>
</dbReference>
<evidence type="ECO:0000259" key="1">
    <source>
        <dbReference type="Pfam" id="PF02739"/>
    </source>
</evidence>
<keyword evidence="2" id="KW-0548">Nucleotidyltransferase</keyword>
<dbReference type="AlphaFoldDB" id="A0A7X0B272"/>
<evidence type="ECO:0000313" key="3">
    <source>
        <dbReference type="Proteomes" id="UP000539175"/>
    </source>
</evidence>
<dbReference type="Gene3D" id="3.40.50.1010">
    <property type="entry name" value="5'-nuclease"/>
    <property type="match status" value="1"/>
</dbReference>
<dbReference type="RefSeq" id="WP_184803062.1">
    <property type="nucleotide sequence ID" value="NZ_JACIIZ010000010.1"/>
</dbReference>
<dbReference type="Pfam" id="PF02739">
    <property type="entry name" value="5_3_exonuc_N"/>
    <property type="match status" value="1"/>
</dbReference>
<sequence length="242" mass="27330">MTTLLIDADVLLYQAAVLSEDEFDPGQRVYDVEAAKQEFDKRLETWRKADPWGDFVLCISSAVPNFRREMSDDYKAGRREKPLAYAELLAWVLGRYPCERVDRLEADDVMGLLSGPGKTIVSPDKDMKTIPGRLYNPLAEKVVVISPHEADWWWMYQVICGDPVDGYKGIPRAGDKAARRILGDTPRPAADLWPAVLAAYRSKQLPDDYATLQARLARILRPGDFDWKAGAIALWEPEGMTE</sequence>
<keyword evidence="2" id="KW-0808">Transferase</keyword>
<proteinExistence type="predicted"/>
<comment type="caution">
    <text evidence="2">The sequence shown here is derived from an EMBL/GenBank/DDBJ whole genome shotgun (WGS) entry which is preliminary data.</text>
</comment>
<protein>
    <submittedName>
        <fullName evidence="2">DNA polymerase-1</fullName>
        <ecNumber evidence="2">2.7.7.7</ecNumber>
    </submittedName>
</protein>
<dbReference type="InterPro" id="IPR020046">
    <property type="entry name" value="5-3_exonucl_a-hlix_arch_N"/>
</dbReference>
<dbReference type="SUPFAM" id="SSF88723">
    <property type="entry name" value="PIN domain-like"/>
    <property type="match status" value="1"/>
</dbReference>
<reference evidence="2 3" key="1">
    <citation type="submission" date="2020-08" db="EMBL/GenBank/DDBJ databases">
        <title>Genomic Encyclopedia of Type Strains, Phase IV (KMG-IV): sequencing the most valuable type-strain genomes for metagenomic binning, comparative biology and taxonomic classification.</title>
        <authorList>
            <person name="Goeker M."/>
        </authorList>
    </citation>
    <scope>NUCLEOTIDE SEQUENCE [LARGE SCALE GENOMIC DNA]</scope>
    <source>
        <strain evidence="2 3">DSM 22198</strain>
    </source>
</reference>
<dbReference type="GO" id="GO:0003887">
    <property type="term" value="F:DNA-directed DNA polymerase activity"/>
    <property type="evidence" value="ECO:0007669"/>
    <property type="project" value="UniProtKB-EC"/>
</dbReference>
<keyword evidence="3" id="KW-1185">Reference proteome</keyword>
<organism evidence="2 3">
    <name type="scientific">Nitrospirillum iridis</name>
    <dbReference type="NCBI Taxonomy" id="765888"/>
    <lineage>
        <taxon>Bacteria</taxon>
        <taxon>Pseudomonadati</taxon>
        <taxon>Pseudomonadota</taxon>
        <taxon>Alphaproteobacteria</taxon>
        <taxon>Rhodospirillales</taxon>
        <taxon>Azospirillaceae</taxon>
        <taxon>Nitrospirillum</taxon>
    </lineage>
</organism>
<dbReference type="EC" id="2.7.7.7" evidence="2"/>
<evidence type="ECO:0000313" key="2">
    <source>
        <dbReference type="EMBL" id="MBB6253041.1"/>
    </source>
</evidence>
<dbReference type="Proteomes" id="UP000539175">
    <property type="component" value="Unassembled WGS sequence"/>
</dbReference>
<feature type="domain" description="5'-3' exonuclease alpha-helical arch N-terminal" evidence="1">
    <location>
        <begin position="3"/>
        <end position="128"/>
    </location>
</feature>